<dbReference type="PRINTS" id="PR00145">
    <property type="entry name" value="ARGSUCLYASE"/>
</dbReference>
<dbReference type="KEGG" id="slr:L21SP2_1846"/>
<dbReference type="GO" id="GO:0006188">
    <property type="term" value="P:IMP biosynthetic process"/>
    <property type="evidence" value="ECO:0007669"/>
    <property type="project" value="InterPro"/>
</dbReference>
<keyword evidence="1" id="KW-0658">Purine biosynthesis</keyword>
<protein>
    <submittedName>
        <fullName evidence="6">Adenylosuccinate lyase</fullName>
        <ecNumber evidence="6">4.3.2.2</ecNumber>
    </submittedName>
</protein>
<dbReference type="Pfam" id="PF08328">
    <property type="entry name" value="ASL_C"/>
    <property type="match status" value="1"/>
</dbReference>
<dbReference type="SUPFAM" id="SSF48557">
    <property type="entry name" value="L-aspartase-like"/>
    <property type="match status" value="1"/>
</dbReference>
<evidence type="ECO:0000259" key="5">
    <source>
        <dbReference type="Pfam" id="PF08328"/>
    </source>
</evidence>
<reference evidence="6 7" key="1">
    <citation type="journal article" date="2015" name="Stand. Genomic Sci.">
        <title>Complete genome sequence and description of Salinispira pacifica gen. nov., sp. nov., a novel spirochaete isolated form a hypersaline microbial mat.</title>
        <authorList>
            <person name="Ben Hania W."/>
            <person name="Joseph M."/>
            <person name="Schumann P."/>
            <person name="Bunk B."/>
            <person name="Fiebig A."/>
            <person name="Sproer C."/>
            <person name="Klenk H.P."/>
            <person name="Fardeau M.L."/>
            <person name="Spring S."/>
        </authorList>
    </citation>
    <scope>NUCLEOTIDE SEQUENCE [LARGE SCALE GENOMIC DNA]</scope>
    <source>
        <strain evidence="6 7">L21-RPul-D2</strain>
    </source>
</reference>
<dbReference type="GO" id="GO:0005829">
    <property type="term" value="C:cytosol"/>
    <property type="evidence" value="ECO:0007669"/>
    <property type="project" value="TreeGrafter"/>
</dbReference>
<name>V5WJ76_9SPIO</name>
<evidence type="ECO:0000259" key="4">
    <source>
        <dbReference type="Pfam" id="PF00206"/>
    </source>
</evidence>
<dbReference type="CDD" id="cd01595">
    <property type="entry name" value="Adenylsuccinate_lyase_like"/>
    <property type="match status" value="1"/>
</dbReference>
<sequence length="479" mass="54450">MEQHSIFENISPLDHRYYQSNRELFDLLRKYISEEASVLYCAKVEAALVKSHLHFQDRLSDELVNALDQAVEKTEPALVYEEEAKTQHNIRALVNVMKQFVPEEIRHFVHMGATSVDILDTANALKLREAVRRVILPQLIQLEEQLIRFATEHAETPQVGRTHGQYAVPITLGHSFAEYVSRLGKSIQEIDRRSLDLRGKLAGAVGGYNATSMIYEDPVEFERHSLSLLGLKPSDHSTQMVEPEHVLRLFLEINTAFGIIANLADDLRHLQRSEIDEVREYFSPTQVGSSTMPQKRNPWNCEHVKSLWKAFSPRIMSLYMDQISEHQRDLSNSASGRFTVEILAGFAAAVKRMVKILSGMTVNMKGLQRNLENAGSSVLAEPAYILLSSQGEADAHEIIRKFTLKAEQEEKSLSEVMKSDKAVWEKISRRLEAVGVDNPDEFFSNPQLYRGRTAQRARDLGSFWSREMNALSTGLKNEE</sequence>
<keyword evidence="7" id="KW-1185">Reference proteome</keyword>
<evidence type="ECO:0000313" key="7">
    <source>
        <dbReference type="Proteomes" id="UP000018680"/>
    </source>
</evidence>
<dbReference type="InterPro" id="IPR024083">
    <property type="entry name" value="Fumarase/histidase_N"/>
</dbReference>
<dbReference type="STRING" id="1307761.L21SP2_1846"/>
<dbReference type="InterPro" id="IPR013539">
    <property type="entry name" value="PurB_C"/>
</dbReference>
<dbReference type="InterPro" id="IPR022761">
    <property type="entry name" value="Fumarate_lyase_N"/>
</dbReference>
<dbReference type="RefSeq" id="WP_024268138.1">
    <property type="nucleotide sequence ID" value="NC_023035.1"/>
</dbReference>
<dbReference type="Pfam" id="PF00206">
    <property type="entry name" value="Lyase_1"/>
    <property type="match status" value="1"/>
</dbReference>
<proteinExistence type="predicted"/>
<evidence type="ECO:0000256" key="1">
    <source>
        <dbReference type="ARBA" id="ARBA00022755"/>
    </source>
</evidence>
<dbReference type="GO" id="GO:0044208">
    <property type="term" value="P:'de novo' AMP biosynthetic process"/>
    <property type="evidence" value="ECO:0007669"/>
    <property type="project" value="TreeGrafter"/>
</dbReference>
<evidence type="ECO:0000313" key="6">
    <source>
        <dbReference type="EMBL" id="AHC15221.1"/>
    </source>
</evidence>
<evidence type="ECO:0000256" key="2">
    <source>
        <dbReference type="ARBA" id="ARBA00023239"/>
    </source>
</evidence>
<dbReference type="GO" id="GO:0070626">
    <property type="term" value="F:(S)-2-(5-amino-1-(5-phospho-D-ribosyl)imidazole-4-carboxamido) succinate lyase (fumarate-forming) activity"/>
    <property type="evidence" value="ECO:0007669"/>
    <property type="project" value="TreeGrafter"/>
</dbReference>
<dbReference type="HOGENOM" id="CLU_030949_0_1_12"/>
<feature type="domain" description="Fumarate lyase N-terminal" evidence="4">
    <location>
        <begin position="30"/>
        <end position="305"/>
    </location>
</feature>
<dbReference type="Proteomes" id="UP000018680">
    <property type="component" value="Chromosome"/>
</dbReference>
<dbReference type="GO" id="GO:0004018">
    <property type="term" value="F:N6-(1,2-dicarboxyethyl)AMP AMP-lyase (fumarate-forming) activity"/>
    <property type="evidence" value="ECO:0007669"/>
    <property type="project" value="InterPro"/>
</dbReference>
<feature type="domain" description="Adenylosuccinate lyase PurB C-terminal" evidence="5">
    <location>
        <begin position="324"/>
        <end position="434"/>
    </location>
</feature>
<dbReference type="EC" id="4.3.2.2" evidence="6"/>
<dbReference type="InterPro" id="IPR000362">
    <property type="entry name" value="Fumarate_lyase_fam"/>
</dbReference>
<dbReference type="eggNOG" id="COG0015">
    <property type="taxonomic scope" value="Bacteria"/>
</dbReference>
<accession>V5WJ76</accession>
<keyword evidence="2 6" id="KW-0456">Lyase</keyword>
<organism evidence="6 7">
    <name type="scientific">Salinispira pacifica</name>
    <dbReference type="NCBI Taxonomy" id="1307761"/>
    <lineage>
        <taxon>Bacteria</taxon>
        <taxon>Pseudomonadati</taxon>
        <taxon>Spirochaetota</taxon>
        <taxon>Spirochaetia</taxon>
        <taxon>Spirochaetales</taxon>
        <taxon>Spirochaetaceae</taxon>
        <taxon>Salinispira</taxon>
    </lineage>
</organism>
<dbReference type="InterPro" id="IPR020557">
    <property type="entry name" value="Fumarate_lyase_CS"/>
</dbReference>
<evidence type="ECO:0000256" key="3">
    <source>
        <dbReference type="ARBA" id="ARBA00025012"/>
    </source>
</evidence>
<comment type="function">
    <text evidence="3">Catalyzes two reactions in de novo purine nucleotide biosynthesis. Catalyzes the breakdown of 5-aminoimidazole- (N-succinylocarboxamide) ribotide (SAICAR or 2-[5-amino-1-(5-phospho-beta-D-ribosyl)imidazole-4-carboxamido]succinate) to 5-aminoimidazole-4-carboxamide ribotide (AICAR or 5-amino-1-(5-phospho-beta-D-ribosyl)imidazole-4-carboxamide) and fumarate, and of adenylosuccinate (ADS or N(6)-(1,2-dicarboxyethyl)-AMP) to adenosine monophosphate (AMP) and fumarate.</text>
</comment>
<dbReference type="InterPro" id="IPR008948">
    <property type="entry name" value="L-Aspartase-like"/>
</dbReference>
<dbReference type="OrthoDB" id="9768878at2"/>
<dbReference type="PATRIC" id="fig|1307761.3.peg.1840"/>
<dbReference type="PRINTS" id="PR00149">
    <property type="entry name" value="FUMRATELYASE"/>
</dbReference>
<dbReference type="PANTHER" id="PTHR43172">
    <property type="entry name" value="ADENYLOSUCCINATE LYASE"/>
    <property type="match status" value="1"/>
</dbReference>
<dbReference type="AlphaFoldDB" id="V5WJ76"/>
<dbReference type="Gene3D" id="1.10.275.10">
    <property type="entry name" value="Fumarase/aspartase (N-terminal domain)"/>
    <property type="match status" value="1"/>
</dbReference>
<dbReference type="EMBL" id="CP006939">
    <property type="protein sequence ID" value="AHC15221.1"/>
    <property type="molecule type" value="Genomic_DNA"/>
</dbReference>
<dbReference type="Gene3D" id="1.20.200.10">
    <property type="entry name" value="Fumarase/aspartase (Central domain)"/>
    <property type="match status" value="1"/>
</dbReference>
<dbReference type="PROSITE" id="PS00163">
    <property type="entry name" value="FUMARATE_LYASES"/>
    <property type="match status" value="1"/>
</dbReference>
<gene>
    <name evidence="6" type="ORF">L21SP2_1846</name>
</gene>
<dbReference type="PANTHER" id="PTHR43172:SF1">
    <property type="entry name" value="ADENYLOSUCCINATE LYASE"/>
    <property type="match status" value="1"/>
</dbReference>